<dbReference type="SUPFAM" id="SSF54909">
    <property type="entry name" value="Dimeric alpha+beta barrel"/>
    <property type="match status" value="1"/>
</dbReference>
<evidence type="ECO:0008006" key="3">
    <source>
        <dbReference type="Google" id="ProtNLM"/>
    </source>
</evidence>
<accession>A0ABT3YLT4</accession>
<dbReference type="InterPro" id="IPR011008">
    <property type="entry name" value="Dimeric_a/b-barrel"/>
</dbReference>
<dbReference type="EMBL" id="JAOVZQ010000001">
    <property type="protein sequence ID" value="MCY0096846.1"/>
    <property type="molecule type" value="Genomic_DNA"/>
</dbReference>
<gene>
    <name evidence="1" type="ORF">OEG82_22930</name>
</gene>
<sequence>MGKYNLIALTNPIDGRDDEFNDWYTNEHLDDVLKLPGMVAAQRFCLNDVQHRKGPLEWKYMAVYEIEIDDISETLGALAAASGTDAMKLSPALSDQRMVWIYKPITERVERPAS</sequence>
<dbReference type="RefSeq" id="WP_267614675.1">
    <property type="nucleotide sequence ID" value="NZ_JAOVZQ010000001.1"/>
</dbReference>
<organism evidence="1 2">
    <name type="scientific">Hoeflea ulvae</name>
    <dbReference type="NCBI Taxonomy" id="2983764"/>
    <lineage>
        <taxon>Bacteria</taxon>
        <taxon>Pseudomonadati</taxon>
        <taxon>Pseudomonadota</taxon>
        <taxon>Alphaproteobacteria</taxon>
        <taxon>Hyphomicrobiales</taxon>
        <taxon>Rhizobiaceae</taxon>
        <taxon>Hoeflea</taxon>
    </lineage>
</organism>
<name>A0ABT3YLT4_9HYPH</name>
<evidence type="ECO:0000313" key="2">
    <source>
        <dbReference type="Proteomes" id="UP001081283"/>
    </source>
</evidence>
<reference evidence="1" key="1">
    <citation type="submission" date="2022-10" db="EMBL/GenBank/DDBJ databases">
        <title>Hoeflea sp. J2-29, isolated from marine algae.</title>
        <authorList>
            <person name="Kristyanto S."/>
            <person name="Kim J.M."/>
            <person name="Jeon C.O."/>
        </authorList>
    </citation>
    <scope>NUCLEOTIDE SEQUENCE</scope>
    <source>
        <strain evidence="1">J2-29</strain>
    </source>
</reference>
<comment type="caution">
    <text evidence="1">The sequence shown here is derived from an EMBL/GenBank/DDBJ whole genome shotgun (WGS) entry which is preliminary data.</text>
</comment>
<protein>
    <recommendedName>
        <fullName evidence="3">Ethyl tert-butyl ether degradation protein EthD</fullName>
    </recommendedName>
</protein>
<dbReference type="Gene3D" id="3.30.70.100">
    <property type="match status" value="1"/>
</dbReference>
<evidence type="ECO:0000313" key="1">
    <source>
        <dbReference type="EMBL" id="MCY0096846.1"/>
    </source>
</evidence>
<keyword evidence="2" id="KW-1185">Reference proteome</keyword>
<dbReference type="Proteomes" id="UP001081283">
    <property type="component" value="Unassembled WGS sequence"/>
</dbReference>
<proteinExistence type="predicted"/>